<keyword evidence="1" id="KW-0285">Flavoprotein</keyword>
<evidence type="ECO:0000256" key="5">
    <source>
        <dbReference type="ARBA" id="ARBA00033748"/>
    </source>
</evidence>
<dbReference type="EC" id="1.-.-.-" evidence="8"/>
<dbReference type="Pfam" id="PF00296">
    <property type="entry name" value="Bac_luciferase"/>
    <property type="match status" value="1"/>
</dbReference>
<dbReference type="PANTHER" id="PTHR30011:SF16">
    <property type="entry name" value="C2H2 FINGER DOMAIN TRANSCRIPTION FACTOR (EUROFUNG)-RELATED"/>
    <property type="match status" value="1"/>
</dbReference>
<keyword evidence="4" id="KW-0503">Monooxygenase</keyword>
<comment type="similarity">
    <text evidence="5">Belongs to the NtaA/SnaA/DszA monooxygenase family.</text>
</comment>
<evidence type="ECO:0000256" key="4">
    <source>
        <dbReference type="ARBA" id="ARBA00023033"/>
    </source>
</evidence>
<dbReference type="InterPro" id="IPR036661">
    <property type="entry name" value="Luciferase-like_sf"/>
</dbReference>
<accession>A0ABW3PBC6</accession>
<evidence type="ECO:0000259" key="7">
    <source>
        <dbReference type="Pfam" id="PF00296"/>
    </source>
</evidence>
<dbReference type="Gene3D" id="3.20.20.30">
    <property type="entry name" value="Luciferase-like domain"/>
    <property type="match status" value="1"/>
</dbReference>
<keyword evidence="9" id="KW-1185">Reference proteome</keyword>
<dbReference type="InterPro" id="IPR016215">
    <property type="entry name" value="NTA_MOA"/>
</dbReference>
<dbReference type="GO" id="GO:0016491">
    <property type="term" value="F:oxidoreductase activity"/>
    <property type="evidence" value="ECO:0007669"/>
    <property type="project" value="UniProtKB-KW"/>
</dbReference>
<evidence type="ECO:0000256" key="2">
    <source>
        <dbReference type="ARBA" id="ARBA00022643"/>
    </source>
</evidence>
<keyword evidence="2" id="KW-0288">FMN</keyword>
<dbReference type="InterPro" id="IPR051260">
    <property type="entry name" value="Diverse_substr_monoxygenases"/>
</dbReference>
<feature type="domain" description="Luciferase-like" evidence="7">
    <location>
        <begin position="47"/>
        <end position="405"/>
    </location>
</feature>
<evidence type="ECO:0000313" key="9">
    <source>
        <dbReference type="Proteomes" id="UP001597206"/>
    </source>
</evidence>
<name>A0ABW3PBC6_9PROT</name>
<evidence type="ECO:0000313" key="8">
    <source>
        <dbReference type="EMBL" id="MFD1121436.1"/>
    </source>
</evidence>
<dbReference type="PIRSF" id="PIRSF000337">
    <property type="entry name" value="NTA_MOA"/>
    <property type="match status" value="1"/>
</dbReference>
<dbReference type="NCBIfam" id="TIGR03860">
    <property type="entry name" value="FMN_nitrolo"/>
    <property type="match status" value="1"/>
</dbReference>
<feature type="region of interest" description="Disordered" evidence="6">
    <location>
        <begin position="446"/>
        <end position="468"/>
    </location>
</feature>
<comment type="caution">
    <text evidence="8">The sequence shown here is derived from an EMBL/GenBank/DDBJ whole genome shotgun (WGS) entry which is preliminary data.</text>
</comment>
<evidence type="ECO:0000256" key="6">
    <source>
        <dbReference type="SAM" id="MobiDB-lite"/>
    </source>
</evidence>
<dbReference type="SUPFAM" id="SSF51679">
    <property type="entry name" value="Bacterial luciferase-like"/>
    <property type="match status" value="1"/>
</dbReference>
<evidence type="ECO:0000256" key="1">
    <source>
        <dbReference type="ARBA" id="ARBA00022630"/>
    </source>
</evidence>
<evidence type="ECO:0000256" key="3">
    <source>
        <dbReference type="ARBA" id="ARBA00023002"/>
    </source>
</evidence>
<proteinExistence type="inferred from homology"/>
<dbReference type="PANTHER" id="PTHR30011">
    <property type="entry name" value="ALKANESULFONATE MONOOXYGENASE-RELATED"/>
    <property type="match status" value="1"/>
</dbReference>
<sequence length="468" mass="52671">MSGQETLAPDFLLKVLMMSQSKKRQLALNVFLLRYGHHPAGWLHPTWTENGRPDLQWWIRAAKIAEAAKFDTFFVADFIGRSGVIDKQSVKNPNNFHFEPFTLLSAIAAQTKDIGLVATVNTNFSDPYNVARQFTSLDHLSGGRAGWNVVSSLNPVTAKNFGIEAPITHEERYERASEFIQLTKALWDSWDDDAFDHPNRQSGQFYDPASGHPVNFKGEYFKSEGLLDFPRPIQGYPVFVQAGNSETGREFAAREAEMTYSSATSLDVAKAYYADVKSRMAKYGRDEDQLKITPGLNVVVAETDQEAQDKYGELQALVDFSELEFGGQDLTKYPLDGPLPDLDYDPGENGRGRFQQQLELARRENLTIRQLVLKFRVARGHLQAIGSAKSVADTIEQWFVEKGADGFNVVPPYSIKGLEDFTRLVVPELQRRGIFRKEYEGKTYRENLGLNRPENPNTPVADKLKTGS</sequence>
<keyword evidence="3 8" id="KW-0560">Oxidoreductase</keyword>
<reference evidence="9" key="1">
    <citation type="journal article" date="2019" name="Int. J. Syst. Evol. Microbiol.">
        <title>The Global Catalogue of Microorganisms (GCM) 10K type strain sequencing project: providing services to taxonomists for standard genome sequencing and annotation.</title>
        <authorList>
            <consortium name="The Broad Institute Genomics Platform"/>
            <consortium name="The Broad Institute Genome Sequencing Center for Infectious Disease"/>
            <person name="Wu L."/>
            <person name="Ma J."/>
        </authorList>
    </citation>
    <scope>NUCLEOTIDE SEQUENCE [LARGE SCALE GENOMIC DNA]</scope>
    <source>
        <strain evidence="9">CCUG 58411</strain>
    </source>
</reference>
<dbReference type="InterPro" id="IPR011251">
    <property type="entry name" value="Luciferase-like_dom"/>
</dbReference>
<dbReference type="CDD" id="cd01095">
    <property type="entry name" value="Nitrilotriacetate_monoxgenase"/>
    <property type="match status" value="1"/>
</dbReference>
<dbReference type="EMBL" id="JBHTLN010000001">
    <property type="protein sequence ID" value="MFD1121436.1"/>
    <property type="molecule type" value="Genomic_DNA"/>
</dbReference>
<gene>
    <name evidence="8" type="ORF">ACFQ2T_02890</name>
</gene>
<dbReference type="Proteomes" id="UP001597206">
    <property type="component" value="Unassembled WGS sequence"/>
</dbReference>
<protein>
    <submittedName>
        <fullName evidence="8">LLM class flavin-dependent oxidoreductase</fullName>
        <ecNumber evidence="8">1.-.-.-</ecNumber>
    </submittedName>
</protein>
<organism evidence="8 9">
    <name type="scientific">Methylophilus flavus</name>
    <dbReference type="NCBI Taxonomy" id="640084"/>
    <lineage>
        <taxon>Bacteria</taxon>
        <taxon>Pseudomonadati</taxon>
        <taxon>Pseudomonadota</taxon>
        <taxon>Betaproteobacteria</taxon>
        <taxon>Nitrosomonadales</taxon>
        <taxon>Methylophilaceae</taxon>
        <taxon>Methylophilus</taxon>
    </lineage>
</organism>